<dbReference type="InterPro" id="IPR052039">
    <property type="entry name" value="Caspase-related_regulators"/>
</dbReference>
<organism evidence="2 3">
    <name type="scientific">Amycolatopsis magusensis</name>
    <dbReference type="NCBI Taxonomy" id="882444"/>
    <lineage>
        <taxon>Bacteria</taxon>
        <taxon>Bacillati</taxon>
        <taxon>Actinomycetota</taxon>
        <taxon>Actinomycetes</taxon>
        <taxon>Pseudonocardiales</taxon>
        <taxon>Pseudonocardiaceae</taxon>
        <taxon>Amycolatopsis</taxon>
    </lineage>
</organism>
<evidence type="ECO:0000313" key="2">
    <source>
        <dbReference type="EMBL" id="MBP2178904.1"/>
    </source>
</evidence>
<gene>
    <name evidence="2" type="ORF">JOM49_000430</name>
</gene>
<comment type="caution">
    <text evidence="2">The sequence shown here is derived from an EMBL/GenBank/DDBJ whole genome shotgun (WGS) entry which is preliminary data.</text>
</comment>
<dbReference type="InterPro" id="IPR011600">
    <property type="entry name" value="Pept_C14_caspase"/>
</dbReference>
<dbReference type="RefSeq" id="WP_209662586.1">
    <property type="nucleotide sequence ID" value="NZ_JAGGMS010000001.1"/>
</dbReference>
<dbReference type="InterPro" id="IPR027417">
    <property type="entry name" value="P-loop_NTPase"/>
</dbReference>
<dbReference type="PANTHER" id="PTHR22576">
    <property type="entry name" value="MUCOSA ASSOCIATED LYMPHOID TISSUE LYMPHOMA TRANSLOCATION PROTEIN 1/PARACASPASE"/>
    <property type="match status" value="1"/>
</dbReference>
<protein>
    <recommendedName>
        <fullName evidence="1">Peptidase C14 caspase domain-containing protein</fullName>
    </recommendedName>
</protein>
<dbReference type="EMBL" id="JAGGMS010000001">
    <property type="protein sequence ID" value="MBP2178904.1"/>
    <property type="molecule type" value="Genomic_DNA"/>
</dbReference>
<accession>A0ABS4PHK8</accession>
<feature type="domain" description="Peptidase C14 caspase" evidence="1">
    <location>
        <begin position="6"/>
        <end position="202"/>
    </location>
</feature>
<dbReference type="Gene3D" id="3.40.50.1460">
    <property type="match status" value="1"/>
</dbReference>
<reference evidence="2 3" key="1">
    <citation type="submission" date="2021-03" db="EMBL/GenBank/DDBJ databases">
        <title>Sequencing the genomes of 1000 actinobacteria strains.</title>
        <authorList>
            <person name="Klenk H.-P."/>
        </authorList>
    </citation>
    <scope>NUCLEOTIDE SEQUENCE [LARGE SCALE GENOMIC DNA]</scope>
    <source>
        <strain evidence="2 3">DSM 45510</strain>
    </source>
</reference>
<proteinExistence type="predicted"/>
<evidence type="ECO:0000259" key="1">
    <source>
        <dbReference type="Pfam" id="PF00656"/>
    </source>
</evidence>
<name>A0ABS4PHK8_9PSEU</name>
<dbReference type="InterPro" id="IPR029030">
    <property type="entry name" value="Caspase-like_dom_sf"/>
</dbReference>
<dbReference type="SUPFAM" id="SSF52540">
    <property type="entry name" value="P-loop containing nucleoside triphosphate hydrolases"/>
    <property type="match status" value="1"/>
</dbReference>
<dbReference type="SUPFAM" id="SSF52129">
    <property type="entry name" value="Caspase-like"/>
    <property type="match status" value="1"/>
</dbReference>
<dbReference type="PANTHER" id="PTHR22576:SF37">
    <property type="entry name" value="MUCOSA-ASSOCIATED LYMPHOID TISSUE LYMPHOMA TRANSLOCATION PROTEIN 1"/>
    <property type="match status" value="1"/>
</dbReference>
<dbReference type="Pfam" id="PF00656">
    <property type="entry name" value="Peptidase_C14"/>
    <property type="match status" value="1"/>
</dbReference>
<evidence type="ECO:0000313" key="3">
    <source>
        <dbReference type="Proteomes" id="UP000741013"/>
    </source>
</evidence>
<keyword evidence="3" id="KW-1185">Reference proteome</keyword>
<dbReference type="Proteomes" id="UP000741013">
    <property type="component" value="Unassembled WGS sequence"/>
</dbReference>
<sequence>MAEEHRALLVGVHAYIDGSGFSRLKGPPNDLRALYDVLRDPQVGLFTVKEPLANPTTGQLRVGVQKFLGGADRNDHLLLYYSGHGETSARTKHLCLTSAEAEKVALDGSSLAFDELYEWVKESPARSVTVVLDCCRSGMAFKGSAPDFSEFDALFADEAPRQKAVKVLTAGIGFENALDAERDKELSPFTARLIEALKETAEPNDRGLVSFGSVVAAMRASTGPDDPLLQDWGTGGPEGPHLAQRSSYVKIALERAGLQEATLQRSAGAVRNGKIVHVPVKQVDDLVERLSAGHPATMFVSGPVGSGKTWILCDIVDRLAAQGWLVQEFVPSREPEDAQKLLAALKKRCAQLRASTEGPCLLVIDGIEWSNVWAEFVTGLQEVTERDGFGASVLASLEIQRGQIQPDHEYKSWRTGGDRDVQSVTGRSVDEFVAEVLSPAHNPSVVDWPSDQLNRARLALRAQVGTDLWAIIHLGSRWHDPDAEEAVIRAVWEERIGEITPEQTEALHTVAALSRFNLWFPLVDALRAGETTLLGLGPEFSRKNDAVRLNSGFLCRAILARQVRGGEVVFSFQPGAADPAARRVITGYLRSLLSLPHRQQDVITTLSRLRYDRRVLTHVVRELSVATRRRPSAWDLWSDDWEDLAAVAEILSFVRTALPPDQSGELGGRLCRFVVTNPLAGVRLPTAVLTLELLRALYSGRSKSASLDEAQDRLITVAEGQLVDHRWPASLRRRLLWVLRKLKRLDEPTVARLGPLLLRPVSPPELTDLVLAFEFTRIASPGLPVDALRATLAKWEVVAEDLVRAPEVGDRLRGPEQLAVRCVLARHIFDDALAAALERQLKDELRTTSAVQLNQMLGTCTRMDRRFTSEIIGTVDIDRWSTTVYRNASALTVAQLVNTLSKVRPDLAVRTLSLPDGTADTTLANQLAAAIAPNGDAVSASILLKAAAKCEEQRGVLDGGFTQHFARALGEQFLVDTLADNNRLAIVGHLIEGFAWSRTGALESVRQKVLGIIEDQIEHSGSENGARLALILSEPDILDKSFITELRSRAVVLRSTVLSRMLNTHNPGALTAYHELGVQLFPGIENSFAAEVEKSGTSWRETRMFDNLAGEGNVVLALRAARAVAATLVLSGRHEAGSAILDAYQHAYQTDRPGRIWSARVFDADDVDLAEALRHLRVLRAGEARRIVEANEFRLSQTAHRLSARELADLVNATAEISVEAGERLVRAADAVLLKDALDELDVGGDLFSQAAALSSLAAAEDRLFVRVVPQDAADRFRRSWTGQVQVINNPALVQSLIRVAGNSGREAALTVARTANLRSLKRRLDRLNVADAAGFAQLVCVLAEVTPHVLPDLVGETHAHWLLLKSPIDVLARLAESLVASGATAAAGVVNALSLRLNMTPNEIPIRHQGRYWLAAGWVAWTAVAKLGCRLRLDYELDASTLGALVPYVRLWALAWFEQDEWTKTAIARALDLLEALASPPGSPAAAAAILTACEALGVEPPLCGATNLENWYHALDAENHWVRALLNASQPGTRLHQAFTADWSPWSTHRLHARLTWHSHGWRAVPSESLTLLVDLTRDSNRQATSKKPKWTSAWQRAD</sequence>